<evidence type="ECO:0000256" key="2">
    <source>
        <dbReference type="ARBA" id="ARBA00007208"/>
    </source>
</evidence>
<evidence type="ECO:0000256" key="4">
    <source>
        <dbReference type="ARBA" id="ARBA00022448"/>
    </source>
</evidence>
<evidence type="ECO:0000256" key="3">
    <source>
        <dbReference type="ARBA" id="ARBA00021563"/>
    </source>
</evidence>
<comment type="subcellular location">
    <subcellularLocation>
        <location evidence="1">Cell inner membrane</location>
    </subcellularLocation>
</comment>
<dbReference type="RefSeq" id="WP_202095132.1">
    <property type="nucleotide sequence ID" value="NZ_CP061035.1"/>
</dbReference>
<proteinExistence type="inferred from homology"/>
<reference evidence="13" key="1">
    <citation type="submission" date="2020-09" db="EMBL/GenBank/DDBJ databases">
        <title>Sphingomonas sp., a new species isolated from pork steak.</title>
        <authorList>
            <person name="Heidler von Heilborn D."/>
        </authorList>
    </citation>
    <scope>NUCLEOTIDE SEQUENCE [LARGE SCALE GENOMIC DNA]</scope>
</reference>
<dbReference type="KEGG" id="sari:H5J25_05750"/>
<dbReference type="GO" id="GO:0015628">
    <property type="term" value="P:protein secretion by the type II secretion system"/>
    <property type="evidence" value="ECO:0007669"/>
    <property type="project" value="InterPro"/>
</dbReference>
<keyword evidence="9 11" id="KW-0472">Membrane</keyword>
<accession>A0A974NWR2</accession>
<dbReference type="GO" id="GO:0005886">
    <property type="term" value="C:plasma membrane"/>
    <property type="evidence" value="ECO:0007669"/>
    <property type="project" value="UniProtKB-SubCell"/>
</dbReference>
<dbReference type="AlphaFoldDB" id="A0A974NWR2"/>
<organism evidence="12 13">
    <name type="scientific">Sphingomonas aliaeris</name>
    <dbReference type="NCBI Taxonomy" id="2759526"/>
    <lineage>
        <taxon>Bacteria</taxon>
        <taxon>Pseudomonadati</taxon>
        <taxon>Pseudomonadota</taxon>
        <taxon>Alphaproteobacteria</taxon>
        <taxon>Sphingomonadales</taxon>
        <taxon>Sphingomonadaceae</taxon>
        <taxon>Sphingomonas</taxon>
    </lineage>
</organism>
<evidence type="ECO:0000256" key="5">
    <source>
        <dbReference type="ARBA" id="ARBA00022475"/>
    </source>
</evidence>
<name>A0A974NWR2_9SPHN</name>
<keyword evidence="8" id="KW-0653">Protein transport</keyword>
<keyword evidence="11" id="KW-1133">Transmembrane helix</keyword>
<evidence type="ECO:0000313" key="12">
    <source>
        <dbReference type="EMBL" id="QQV78202.1"/>
    </source>
</evidence>
<evidence type="ECO:0000256" key="1">
    <source>
        <dbReference type="ARBA" id="ARBA00004533"/>
    </source>
</evidence>
<dbReference type="Proteomes" id="UP000595894">
    <property type="component" value="Chromosome"/>
</dbReference>
<comment type="similarity">
    <text evidence="2">Belongs to the GSP N family.</text>
</comment>
<gene>
    <name evidence="12" type="primary">gspN</name>
    <name evidence="12" type="ORF">H5J25_05750</name>
</gene>
<evidence type="ECO:0000256" key="6">
    <source>
        <dbReference type="ARBA" id="ARBA00022519"/>
    </source>
</evidence>
<keyword evidence="5" id="KW-1003">Cell membrane</keyword>
<evidence type="ECO:0000313" key="13">
    <source>
        <dbReference type="Proteomes" id="UP000595894"/>
    </source>
</evidence>
<sequence length="239" mass="24704">MRRIRLATGPGLLFGAAFVVALIAFLPMRLVLGWIGLGDQGMAARSVDGSVWWGTLTEARFGDLAVGDLDAGLSPFQLLLGRAKVSIDSRGDARTLNGAIIVSRHSFGLDDVTGALSAGTVFAPVPVTGIDLDAVTARFKDGTCERAEGRVKAMLSGDVGGLALAQGLSGTAKCGSGALLLPLASQSGNELAAIRLWPSGRFRAELTIRVADPADAPRLVTSGFQQTPQGYTLAVEGTL</sequence>
<evidence type="ECO:0000256" key="8">
    <source>
        <dbReference type="ARBA" id="ARBA00022927"/>
    </source>
</evidence>
<keyword evidence="4" id="KW-0813">Transport</keyword>
<feature type="transmembrane region" description="Helical" evidence="11">
    <location>
        <begin position="12"/>
        <end position="37"/>
    </location>
</feature>
<evidence type="ECO:0000256" key="10">
    <source>
        <dbReference type="ARBA" id="ARBA00030772"/>
    </source>
</evidence>
<dbReference type="Pfam" id="PF01203">
    <property type="entry name" value="T2SSN"/>
    <property type="match status" value="1"/>
</dbReference>
<evidence type="ECO:0000256" key="9">
    <source>
        <dbReference type="ARBA" id="ARBA00023136"/>
    </source>
</evidence>
<protein>
    <recommendedName>
        <fullName evidence="3">Type II secretion system protein N</fullName>
    </recommendedName>
    <alternativeName>
        <fullName evidence="10">General secretion pathway protein N</fullName>
    </alternativeName>
</protein>
<evidence type="ECO:0000256" key="11">
    <source>
        <dbReference type="SAM" id="Phobius"/>
    </source>
</evidence>
<keyword evidence="13" id="KW-1185">Reference proteome</keyword>
<dbReference type="EMBL" id="CP061035">
    <property type="protein sequence ID" value="QQV78202.1"/>
    <property type="molecule type" value="Genomic_DNA"/>
</dbReference>
<keyword evidence="6" id="KW-0997">Cell inner membrane</keyword>
<keyword evidence="7 11" id="KW-0812">Transmembrane</keyword>
<evidence type="ECO:0000256" key="7">
    <source>
        <dbReference type="ARBA" id="ARBA00022692"/>
    </source>
</evidence>
<dbReference type="GO" id="GO:0015627">
    <property type="term" value="C:type II protein secretion system complex"/>
    <property type="evidence" value="ECO:0007669"/>
    <property type="project" value="InterPro"/>
</dbReference>
<dbReference type="InterPro" id="IPR022792">
    <property type="entry name" value="T2SS_protein-GspN"/>
</dbReference>